<accession>A0ACC0IEC7</accession>
<dbReference type="EMBL" id="CM045763">
    <property type="protein sequence ID" value="KAI8023648.1"/>
    <property type="molecule type" value="Genomic_DNA"/>
</dbReference>
<evidence type="ECO:0000313" key="1">
    <source>
        <dbReference type="EMBL" id="KAI8023648.1"/>
    </source>
</evidence>
<gene>
    <name evidence="1" type="ORF">LOK49_LG03G01362</name>
</gene>
<sequence>MVPQASFASDGSLLARYGESFPISAEVLDSNFCLAIGKAKVERDGKDVMITTFSRMMGYAIKITEILDKEWISAKSGKAFTAKGMQVLELVGKETMDLLIIKTGIEVDKKRAQTQDDEDQLFEEVTFDRCFYIYVGPKQLGDHLLYLLG</sequence>
<evidence type="ECO:0000313" key="2">
    <source>
        <dbReference type="Proteomes" id="UP001060215"/>
    </source>
</evidence>
<comment type="caution">
    <text evidence="1">The sequence shown here is derived from an EMBL/GenBank/DDBJ whole genome shotgun (WGS) entry which is preliminary data.</text>
</comment>
<reference evidence="1 2" key="1">
    <citation type="journal article" date="2022" name="Plant J.">
        <title>Chromosome-level genome of Camellia lanceoleosa provides a valuable resource for understanding genome evolution and self-incompatibility.</title>
        <authorList>
            <person name="Gong W."/>
            <person name="Xiao S."/>
            <person name="Wang L."/>
            <person name="Liao Z."/>
            <person name="Chang Y."/>
            <person name="Mo W."/>
            <person name="Hu G."/>
            <person name="Li W."/>
            <person name="Zhao G."/>
            <person name="Zhu H."/>
            <person name="Hu X."/>
            <person name="Ji K."/>
            <person name="Xiang X."/>
            <person name="Song Q."/>
            <person name="Yuan D."/>
            <person name="Jin S."/>
            <person name="Zhang L."/>
        </authorList>
    </citation>
    <scope>NUCLEOTIDE SEQUENCE [LARGE SCALE GENOMIC DNA]</scope>
    <source>
        <strain evidence="1">SQ_2022a</strain>
    </source>
</reference>
<dbReference type="Proteomes" id="UP001060215">
    <property type="component" value="Chromosome 6"/>
</dbReference>
<name>A0ACC0IEC7_9ERIC</name>
<protein>
    <submittedName>
        <fullName evidence="1">Uncharacterized protein</fullName>
    </submittedName>
</protein>
<keyword evidence="2" id="KW-1185">Reference proteome</keyword>
<organism evidence="1 2">
    <name type="scientific">Camellia lanceoleosa</name>
    <dbReference type="NCBI Taxonomy" id="1840588"/>
    <lineage>
        <taxon>Eukaryota</taxon>
        <taxon>Viridiplantae</taxon>
        <taxon>Streptophyta</taxon>
        <taxon>Embryophyta</taxon>
        <taxon>Tracheophyta</taxon>
        <taxon>Spermatophyta</taxon>
        <taxon>Magnoliopsida</taxon>
        <taxon>eudicotyledons</taxon>
        <taxon>Gunneridae</taxon>
        <taxon>Pentapetalae</taxon>
        <taxon>asterids</taxon>
        <taxon>Ericales</taxon>
        <taxon>Theaceae</taxon>
        <taxon>Camellia</taxon>
    </lineage>
</organism>
<proteinExistence type="predicted"/>